<sequence length="264" mass="28991">MASKRIKPDPSSHIYPWLCLWHPNSHIQKSESGITPLTDSQSPAKSDFQISAPGDQDQLHAHAFSHRTPPPRRFSNQHLSAAVHLFRTSENFGGWRRTASTGALFSSSGSGSYRFVDTRDNGGQFSPYLSSVGSDIEGAFCVHSCGTPSSENLRQSGKRKAKTNSTEGVFRTPVPPPVKRIKIGFRRDELDPTVLGKLPTPAAIAAASVHKYWTPAFSKAADNAELMELLKLAEMYTSRSHMFNCELYKVLAMKVDELRSTAGG</sequence>
<protein>
    <submittedName>
        <fullName evidence="2">Uncharacterized protein</fullName>
    </submittedName>
</protein>
<gene>
    <name evidence="2" type="ORF">Fot_28206</name>
</gene>
<accession>A0ABD1TP61</accession>
<proteinExistence type="predicted"/>
<organism evidence="2 3">
    <name type="scientific">Forsythia ovata</name>
    <dbReference type="NCBI Taxonomy" id="205694"/>
    <lineage>
        <taxon>Eukaryota</taxon>
        <taxon>Viridiplantae</taxon>
        <taxon>Streptophyta</taxon>
        <taxon>Embryophyta</taxon>
        <taxon>Tracheophyta</taxon>
        <taxon>Spermatophyta</taxon>
        <taxon>Magnoliopsida</taxon>
        <taxon>eudicotyledons</taxon>
        <taxon>Gunneridae</taxon>
        <taxon>Pentapetalae</taxon>
        <taxon>asterids</taxon>
        <taxon>lamiids</taxon>
        <taxon>Lamiales</taxon>
        <taxon>Oleaceae</taxon>
        <taxon>Forsythieae</taxon>
        <taxon>Forsythia</taxon>
    </lineage>
</organism>
<evidence type="ECO:0000313" key="3">
    <source>
        <dbReference type="Proteomes" id="UP001604277"/>
    </source>
</evidence>
<comment type="caution">
    <text evidence="2">The sequence shown here is derived from an EMBL/GenBank/DDBJ whole genome shotgun (WGS) entry which is preliminary data.</text>
</comment>
<evidence type="ECO:0000256" key="1">
    <source>
        <dbReference type="SAM" id="MobiDB-lite"/>
    </source>
</evidence>
<evidence type="ECO:0000313" key="2">
    <source>
        <dbReference type="EMBL" id="KAL2514235.1"/>
    </source>
</evidence>
<dbReference type="Proteomes" id="UP001604277">
    <property type="component" value="Unassembled WGS sequence"/>
</dbReference>
<feature type="region of interest" description="Disordered" evidence="1">
    <location>
        <begin position="151"/>
        <end position="173"/>
    </location>
</feature>
<keyword evidence="3" id="KW-1185">Reference proteome</keyword>
<name>A0ABD1TP61_9LAMI</name>
<dbReference type="AlphaFoldDB" id="A0ABD1TP61"/>
<dbReference type="EMBL" id="JBFOLJ010000008">
    <property type="protein sequence ID" value="KAL2514235.1"/>
    <property type="molecule type" value="Genomic_DNA"/>
</dbReference>
<reference evidence="3" key="1">
    <citation type="submission" date="2024-07" db="EMBL/GenBank/DDBJ databases">
        <title>Two chromosome-level genome assemblies of Korean endemic species Abeliophyllum distichum and Forsythia ovata (Oleaceae).</title>
        <authorList>
            <person name="Jang H."/>
        </authorList>
    </citation>
    <scope>NUCLEOTIDE SEQUENCE [LARGE SCALE GENOMIC DNA]</scope>
</reference>